<dbReference type="InterPro" id="IPR051474">
    <property type="entry name" value="Anti-sigma-K/W_factor"/>
</dbReference>
<comment type="caution">
    <text evidence="2">The sequence shown here is derived from an EMBL/GenBank/DDBJ whole genome shotgun (WGS) entry which is preliminary data.</text>
</comment>
<dbReference type="EMBL" id="JAXLPB010000002">
    <property type="protein sequence ID" value="MDY8108583.1"/>
    <property type="molecule type" value="Genomic_DNA"/>
</dbReference>
<gene>
    <name evidence="2" type="ORF">U0C82_05365</name>
</gene>
<keyword evidence="3" id="KW-1185">Reference proteome</keyword>
<accession>A0ABU5HZM1</accession>
<protein>
    <submittedName>
        <fullName evidence="2">Anti-sigma factor</fullName>
    </submittedName>
</protein>
<dbReference type="PANTHER" id="PTHR37461">
    <property type="entry name" value="ANTI-SIGMA-K FACTOR RSKA"/>
    <property type="match status" value="1"/>
</dbReference>
<dbReference type="RefSeq" id="WP_322186060.1">
    <property type="nucleotide sequence ID" value="NZ_JAXLPB010000002.1"/>
</dbReference>
<dbReference type="InterPro" id="IPR018764">
    <property type="entry name" value="RskA_C"/>
</dbReference>
<feature type="domain" description="Anti-sigma K factor RskA C-terminal" evidence="1">
    <location>
        <begin position="121"/>
        <end position="246"/>
    </location>
</feature>
<evidence type="ECO:0000313" key="3">
    <source>
        <dbReference type="Proteomes" id="UP001294412"/>
    </source>
</evidence>
<dbReference type="Proteomes" id="UP001294412">
    <property type="component" value="Unassembled WGS sequence"/>
</dbReference>
<name>A0ABU5HZM1_9HYPH</name>
<dbReference type="PANTHER" id="PTHR37461:SF1">
    <property type="entry name" value="ANTI-SIGMA-K FACTOR RSKA"/>
    <property type="match status" value="1"/>
</dbReference>
<proteinExistence type="predicted"/>
<reference evidence="2 3" key="1">
    <citation type="submission" date="2023-12" db="EMBL/GenBank/DDBJ databases">
        <title>Description of Novel Strain Fulvimarina sp. 2208YS6-2-32 isolated from Uroteuthis (Photololigo) edulis.</title>
        <authorList>
            <person name="Park J.-S."/>
        </authorList>
    </citation>
    <scope>NUCLEOTIDE SEQUENCE [LARGE SCALE GENOMIC DNA]</scope>
    <source>
        <strain evidence="2 3">2208YS6-2-32</strain>
    </source>
</reference>
<evidence type="ECO:0000313" key="2">
    <source>
        <dbReference type="EMBL" id="MDY8108583.1"/>
    </source>
</evidence>
<dbReference type="Pfam" id="PF10099">
    <property type="entry name" value="RskA_C"/>
    <property type="match status" value="1"/>
</dbReference>
<evidence type="ECO:0000259" key="1">
    <source>
        <dbReference type="Pfam" id="PF10099"/>
    </source>
</evidence>
<sequence length="255" mass="26846">MSDLHDQPDGTPDLAAEYAVGVLGGADRRMAERRMREDAAFAADVHWWENRFAPLFREIRSVNAPAIVWDRISEDIDRIARVGAAYRNHVQSPKAARKATKGLGGVSPIWRTLAGASTLLAVASLAALATLVPATGLKTLGTPGETTLTARLASSTGETFFTVVVDLQSQTATLIPVAGVADQSRVPELWLIEETAPAPRSLGLIEAEQPLKLRLRDLGADASDATLAVSLEPEGGSPTGAPTGPVVATGALDRI</sequence>
<organism evidence="2 3">
    <name type="scientific">Fulvimarina uroteuthidis</name>
    <dbReference type="NCBI Taxonomy" id="3098149"/>
    <lineage>
        <taxon>Bacteria</taxon>
        <taxon>Pseudomonadati</taxon>
        <taxon>Pseudomonadota</taxon>
        <taxon>Alphaproteobacteria</taxon>
        <taxon>Hyphomicrobiales</taxon>
        <taxon>Aurantimonadaceae</taxon>
        <taxon>Fulvimarina</taxon>
    </lineage>
</organism>